<dbReference type="EMBL" id="NBSK02000008">
    <property type="protein sequence ID" value="KAJ0193027.1"/>
    <property type="molecule type" value="Genomic_DNA"/>
</dbReference>
<dbReference type="AlphaFoldDB" id="A0A9R1US60"/>
<organism evidence="2 3">
    <name type="scientific">Lactuca sativa</name>
    <name type="common">Garden lettuce</name>
    <dbReference type="NCBI Taxonomy" id="4236"/>
    <lineage>
        <taxon>Eukaryota</taxon>
        <taxon>Viridiplantae</taxon>
        <taxon>Streptophyta</taxon>
        <taxon>Embryophyta</taxon>
        <taxon>Tracheophyta</taxon>
        <taxon>Spermatophyta</taxon>
        <taxon>Magnoliopsida</taxon>
        <taxon>eudicotyledons</taxon>
        <taxon>Gunneridae</taxon>
        <taxon>Pentapetalae</taxon>
        <taxon>asterids</taxon>
        <taxon>campanulids</taxon>
        <taxon>Asterales</taxon>
        <taxon>Asteraceae</taxon>
        <taxon>Cichorioideae</taxon>
        <taxon>Cichorieae</taxon>
        <taxon>Lactucinae</taxon>
        <taxon>Lactuca</taxon>
    </lineage>
</organism>
<dbReference type="PANTHER" id="PTHR45786:SF77">
    <property type="entry name" value="HELITRON HELICASE-LIKE DOMAIN-CONTAINING PROTEIN-RELATED"/>
    <property type="match status" value="1"/>
</dbReference>
<evidence type="ECO:0000313" key="2">
    <source>
        <dbReference type="EMBL" id="KAJ0193027.1"/>
    </source>
</evidence>
<reference evidence="2 3" key="1">
    <citation type="journal article" date="2017" name="Nat. Commun.">
        <title>Genome assembly with in vitro proximity ligation data and whole-genome triplication in lettuce.</title>
        <authorList>
            <person name="Reyes-Chin-Wo S."/>
            <person name="Wang Z."/>
            <person name="Yang X."/>
            <person name="Kozik A."/>
            <person name="Arikit S."/>
            <person name="Song C."/>
            <person name="Xia L."/>
            <person name="Froenicke L."/>
            <person name="Lavelle D.O."/>
            <person name="Truco M.J."/>
            <person name="Xia R."/>
            <person name="Zhu S."/>
            <person name="Xu C."/>
            <person name="Xu H."/>
            <person name="Xu X."/>
            <person name="Cox K."/>
            <person name="Korf I."/>
            <person name="Meyers B.C."/>
            <person name="Michelmore R.W."/>
        </authorList>
    </citation>
    <scope>NUCLEOTIDE SEQUENCE [LARGE SCALE GENOMIC DNA]</scope>
    <source>
        <strain evidence="3">cv. Salinas</strain>
        <tissue evidence="2">Seedlings</tissue>
    </source>
</reference>
<dbReference type="Pfam" id="PF14214">
    <property type="entry name" value="Helitron_like_N"/>
    <property type="match status" value="1"/>
</dbReference>
<gene>
    <name evidence="2" type="ORF">LSAT_V11C800447650</name>
</gene>
<proteinExistence type="predicted"/>
<feature type="domain" description="Helitron helicase-like" evidence="1">
    <location>
        <begin position="174"/>
        <end position="328"/>
    </location>
</feature>
<evidence type="ECO:0000313" key="3">
    <source>
        <dbReference type="Proteomes" id="UP000235145"/>
    </source>
</evidence>
<keyword evidence="3" id="KW-1185">Reference proteome</keyword>
<dbReference type="PANTHER" id="PTHR45786">
    <property type="entry name" value="DNA BINDING PROTEIN-LIKE"/>
    <property type="match status" value="1"/>
</dbReference>
<name>A0A9R1US60_LACSA</name>
<comment type="caution">
    <text evidence="2">The sequence shown here is derived from an EMBL/GenBank/DDBJ whole genome shotgun (WGS) entry which is preliminary data.</text>
</comment>
<sequence>MHHQTLIQHLCPQDTKGPKFLQLYLFDTENELSNMLRAFDNPKKRDLDDNIIQFLMDIFTAHNEYVRTFKTAKEMADAMNMDSYGVRLFNNVPDRRYGPPALGTLGCIICGDDTSCNKNDIVVYSRPGSPQRVSKLHPSYMPLQYPLLFPYGEDGWSPRLKLYNNTRCNAKSLSYLVDSYTCIEEGHLDYITNNLEKLRSDYVRGLYNALFKGDRESRDVGKRVFLPTSFIGDPRYMYSHYQVALAICRVYGNPQFFIRFTCNVKWPEISRYMVSHDQNDTHSRGDIIARVFDMKVDAFIKFLKEDKTFDLYTIEFQKRGMPHCHMLLWVKDQHMIQDPTDIDRHIIAEFSDPVMDSLLYETVTTCMIHGPCGFLNQKAPCMKDGKCNKKYPKPFQQCTSFDKEGYVHYRRRASARHMMQSGVIIDNRYVVPYNRRLCSRFRAHINVEYRGWNMMIVTSPKSRPEKTDFVYAL</sequence>
<protein>
    <recommendedName>
        <fullName evidence="1">Helitron helicase-like domain-containing protein</fullName>
    </recommendedName>
</protein>
<dbReference type="InterPro" id="IPR025476">
    <property type="entry name" value="Helitron_helicase-like"/>
</dbReference>
<accession>A0A9R1US60</accession>
<evidence type="ECO:0000259" key="1">
    <source>
        <dbReference type="Pfam" id="PF14214"/>
    </source>
</evidence>
<dbReference type="Proteomes" id="UP000235145">
    <property type="component" value="Unassembled WGS sequence"/>
</dbReference>